<comment type="caution">
    <text evidence="10">Lacks conserved residue(s) required for the propagation of feature annotation.</text>
</comment>
<evidence type="ECO:0000256" key="7">
    <source>
        <dbReference type="ARBA" id="ARBA00023080"/>
    </source>
</evidence>
<dbReference type="GO" id="GO:0009117">
    <property type="term" value="P:nucleotide metabolic process"/>
    <property type="evidence" value="ECO:0007669"/>
    <property type="project" value="UniProtKB-KW"/>
</dbReference>
<dbReference type="GO" id="GO:0017111">
    <property type="term" value="F:ribonucleoside triphosphate phosphatase activity"/>
    <property type="evidence" value="ECO:0007669"/>
    <property type="project" value="InterPro"/>
</dbReference>
<sequence length="196" mass="22234">MTEKGKPLTIVLATQNQHKIDEIRTILGDDINYQTIREYFDLKLQETGRSLRENSFTKAAFSYKVSGKASLADDSGLFVEELGGEPGVYSSRYGVDDKERISKLLANLKNKKNRKAKFKAIFVYYYAPGSFEVFEGECIGRIAMEPRGTGGFGYDPIFIPRGYNRTFAELGQTVKNRISHRAQALAKLKKYLMTYK</sequence>
<dbReference type="GO" id="GO:0005829">
    <property type="term" value="C:cytosol"/>
    <property type="evidence" value="ECO:0007669"/>
    <property type="project" value="TreeGrafter"/>
</dbReference>
<dbReference type="InterPro" id="IPR020922">
    <property type="entry name" value="dITP/XTP_pyrophosphatase"/>
</dbReference>
<dbReference type="GO" id="GO:0046872">
    <property type="term" value="F:metal ion binding"/>
    <property type="evidence" value="ECO:0007669"/>
    <property type="project" value="UniProtKB-KW"/>
</dbReference>
<dbReference type="EC" id="3.6.1.66" evidence="10"/>
<dbReference type="GO" id="GO:0036220">
    <property type="term" value="F:ITP diphosphatase activity"/>
    <property type="evidence" value="ECO:0007669"/>
    <property type="project" value="UniProtKB-UniRule"/>
</dbReference>
<evidence type="ECO:0000256" key="1">
    <source>
        <dbReference type="ARBA" id="ARBA00008023"/>
    </source>
</evidence>
<comment type="subunit">
    <text evidence="2 10">Homodimer.</text>
</comment>
<keyword evidence="3 10" id="KW-0479">Metal-binding</keyword>
<accession>A0A0S7YHN4</accession>
<comment type="similarity">
    <text evidence="1 10 11">Belongs to the HAM1 NTPase family.</text>
</comment>
<comment type="catalytic activity">
    <reaction evidence="10">
        <text>ITP + H2O = IMP + diphosphate + H(+)</text>
        <dbReference type="Rhea" id="RHEA:29399"/>
        <dbReference type="ChEBI" id="CHEBI:15377"/>
        <dbReference type="ChEBI" id="CHEBI:15378"/>
        <dbReference type="ChEBI" id="CHEBI:33019"/>
        <dbReference type="ChEBI" id="CHEBI:58053"/>
        <dbReference type="ChEBI" id="CHEBI:61402"/>
        <dbReference type="EC" id="3.6.1.66"/>
    </reaction>
</comment>
<dbReference type="SUPFAM" id="SSF52972">
    <property type="entry name" value="ITPase-like"/>
    <property type="match status" value="1"/>
</dbReference>
<evidence type="ECO:0000256" key="10">
    <source>
        <dbReference type="HAMAP-Rule" id="MF_01405"/>
    </source>
</evidence>
<dbReference type="GO" id="GO:0036222">
    <property type="term" value="F:XTP diphosphatase activity"/>
    <property type="evidence" value="ECO:0007669"/>
    <property type="project" value="UniProtKB-UniRule"/>
</dbReference>
<dbReference type="GO" id="GO:0000166">
    <property type="term" value="F:nucleotide binding"/>
    <property type="evidence" value="ECO:0007669"/>
    <property type="project" value="UniProtKB-KW"/>
</dbReference>
<feature type="binding site" evidence="10">
    <location>
        <position position="75"/>
    </location>
    <ligand>
        <name>substrate</name>
    </ligand>
</feature>
<reference evidence="12 13" key="1">
    <citation type="journal article" date="2015" name="Microbiome">
        <title>Genomic resolution of linkages in carbon, nitrogen, and sulfur cycling among widespread estuary sediment bacteria.</title>
        <authorList>
            <person name="Baker B.J."/>
            <person name="Lazar C.S."/>
            <person name="Teske A.P."/>
            <person name="Dick G.J."/>
        </authorList>
    </citation>
    <scope>NUCLEOTIDE SEQUENCE [LARGE SCALE GENOMIC DNA]</scope>
    <source>
        <strain evidence="12">DG_78</strain>
    </source>
</reference>
<dbReference type="InterPro" id="IPR002637">
    <property type="entry name" value="RdgB/HAM1"/>
</dbReference>
<organism evidence="12 13">
    <name type="scientific">candidate division TA06 bacterium DG_78</name>
    <dbReference type="NCBI Taxonomy" id="1703772"/>
    <lineage>
        <taxon>Bacteria</taxon>
        <taxon>Bacteria division TA06</taxon>
    </lineage>
</organism>
<comment type="catalytic activity">
    <reaction evidence="8 10">
        <text>dITP + H2O = dIMP + diphosphate + H(+)</text>
        <dbReference type="Rhea" id="RHEA:28342"/>
        <dbReference type="ChEBI" id="CHEBI:15377"/>
        <dbReference type="ChEBI" id="CHEBI:15378"/>
        <dbReference type="ChEBI" id="CHEBI:33019"/>
        <dbReference type="ChEBI" id="CHEBI:61194"/>
        <dbReference type="ChEBI" id="CHEBI:61382"/>
        <dbReference type="EC" id="3.6.1.66"/>
    </reaction>
</comment>
<dbReference type="GO" id="GO:0035870">
    <property type="term" value="F:dITP diphosphatase activity"/>
    <property type="evidence" value="ECO:0007669"/>
    <property type="project" value="UniProtKB-UniRule"/>
</dbReference>
<comment type="cofactor">
    <cofactor evidence="10">
        <name>Mg(2+)</name>
        <dbReference type="ChEBI" id="CHEBI:18420"/>
    </cofactor>
    <text evidence="10">Binds 1 Mg(2+) ion per subunit.</text>
</comment>
<comment type="catalytic activity">
    <reaction evidence="9 10">
        <text>XTP + H2O = XMP + diphosphate + H(+)</text>
        <dbReference type="Rhea" id="RHEA:28610"/>
        <dbReference type="ChEBI" id="CHEBI:15377"/>
        <dbReference type="ChEBI" id="CHEBI:15378"/>
        <dbReference type="ChEBI" id="CHEBI:33019"/>
        <dbReference type="ChEBI" id="CHEBI:57464"/>
        <dbReference type="ChEBI" id="CHEBI:61314"/>
        <dbReference type="EC" id="3.6.1.66"/>
    </reaction>
</comment>
<dbReference type="Proteomes" id="UP000051012">
    <property type="component" value="Unassembled WGS sequence"/>
</dbReference>
<dbReference type="Gene3D" id="3.90.950.10">
    <property type="match status" value="1"/>
</dbReference>
<dbReference type="GO" id="GO:0009146">
    <property type="term" value="P:purine nucleoside triphosphate catabolic process"/>
    <property type="evidence" value="ECO:0007669"/>
    <property type="project" value="UniProtKB-UniRule"/>
</dbReference>
<evidence type="ECO:0000256" key="9">
    <source>
        <dbReference type="ARBA" id="ARBA00052017"/>
    </source>
</evidence>
<evidence type="ECO:0000256" key="4">
    <source>
        <dbReference type="ARBA" id="ARBA00022741"/>
    </source>
</evidence>
<keyword evidence="4 10" id="KW-0547">Nucleotide-binding</keyword>
<feature type="binding site" evidence="10">
    <location>
        <begin position="14"/>
        <end position="19"/>
    </location>
    <ligand>
        <name>substrate</name>
    </ligand>
</feature>
<dbReference type="NCBIfam" id="TIGR00042">
    <property type="entry name" value="RdgB/HAM1 family non-canonical purine NTP pyrophosphatase"/>
    <property type="match status" value="1"/>
</dbReference>
<dbReference type="Pfam" id="PF01725">
    <property type="entry name" value="Ham1p_like"/>
    <property type="match status" value="1"/>
</dbReference>
<gene>
    <name evidence="12" type="ORF">AMJ52_01955</name>
</gene>
<dbReference type="CDD" id="cd00515">
    <property type="entry name" value="HAM1"/>
    <property type="match status" value="1"/>
</dbReference>
<evidence type="ECO:0000256" key="3">
    <source>
        <dbReference type="ARBA" id="ARBA00022723"/>
    </source>
</evidence>
<evidence type="ECO:0000256" key="6">
    <source>
        <dbReference type="ARBA" id="ARBA00022842"/>
    </source>
</evidence>
<dbReference type="PANTHER" id="PTHR11067">
    <property type="entry name" value="INOSINE TRIPHOSPHATE PYROPHOSPHATASE/HAM1 PROTEIN"/>
    <property type="match status" value="1"/>
</dbReference>
<feature type="binding site" evidence="10">
    <location>
        <begin position="152"/>
        <end position="155"/>
    </location>
    <ligand>
        <name>substrate</name>
    </ligand>
</feature>
<evidence type="ECO:0000313" key="12">
    <source>
        <dbReference type="EMBL" id="KPJ74074.1"/>
    </source>
</evidence>
<dbReference type="HAMAP" id="MF_01405">
    <property type="entry name" value="Non_canon_purine_NTPase"/>
    <property type="match status" value="1"/>
</dbReference>
<dbReference type="FunFam" id="3.90.950.10:FF:000001">
    <property type="entry name" value="dITP/XTP pyrophosphatase"/>
    <property type="match status" value="1"/>
</dbReference>
<dbReference type="InterPro" id="IPR029001">
    <property type="entry name" value="ITPase-like_fam"/>
</dbReference>
<evidence type="ECO:0000256" key="8">
    <source>
        <dbReference type="ARBA" id="ARBA00051875"/>
    </source>
</evidence>
<dbReference type="AlphaFoldDB" id="A0A0S7YHN4"/>
<comment type="caution">
    <text evidence="12">The sequence shown here is derived from an EMBL/GenBank/DDBJ whole genome shotgun (WGS) entry which is preliminary data.</text>
</comment>
<keyword evidence="6 10" id="KW-0460">Magnesium</keyword>
<dbReference type="PATRIC" id="fig|1703772.3.peg.698"/>
<evidence type="ECO:0000256" key="5">
    <source>
        <dbReference type="ARBA" id="ARBA00022801"/>
    </source>
</evidence>
<name>A0A0S7YHN4_UNCT6</name>
<evidence type="ECO:0000313" key="13">
    <source>
        <dbReference type="Proteomes" id="UP000051012"/>
    </source>
</evidence>
<feature type="binding site" evidence="10">
    <location>
        <position position="74"/>
    </location>
    <ligand>
        <name>Mg(2+)</name>
        <dbReference type="ChEBI" id="CHEBI:18420"/>
    </ligand>
</feature>
<proteinExistence type="inferred from homology"/>
<evidence type="ECO:0000256" key="2">
    <source>
        <dbReference type="ARBA" id="ARBA00011738"/>
    </source>
</evidence>
<comment type="function">
    <text evidence="10">Pyrophosphatase that catalyzes the hydrolysis of nucleoside triphosphates to their monophosphate derivatives, with a high preference for the non-canonical purine nucleotides XTP (xanthosine triphosphate), dITP (deoxyinosine triphosphate) and ITP. Seems to function as a house-cleaning enzyme that removes non-canonical purine nucleotides from the nucleotide pool, thus preventing their incorporation into DNA/RNA and avoiding chromosomal lesions.</text>
</comment>
<feature type="binding site" evidence="10">
    <location>
        <begin position="180"/>
        <end position="181"/>
    </location>
    <ligand>
        <name>substrate</name>
    </ligand>
</feature>
<keyword evidence="5 10" id="KW-0378">Hydrolase</keyword>
<dbReference type="EMBL" id="LJNI01000016">
    <property type="protein sequence ID" value="KPJ74074.1"/>
    <property type="molecule type" value="Genomic_DNA"/>
</dbReference>
<dbReference type="PANTHER" id="PTHR11067:SF9">
    <property type="entry name" value="INOSINE TRIPHOSPHATE PYROPHOSPHATASE"/>
    <property type="match status" value="1"/>
</dbReference>
<protein>
    <recommendedName>
        <fullName evidence="10">dITP/XTP pyrophosphatase</fullName>
        <ecNumber evidence="10">3.6.1.66</ecNumber>
    </recommendedName>
    <alternativeName>
        <fullName evidence="10">Non-canonical purine NTP pyrophosphatase</fullName>
    </alternativeName>
    <alternativeName>
        <fullName evidence="10">Non-standard purine NTP pyrophosphatase</fullName>
    </alternativeName>
    <alternativeName>
        <fullName evidence="10">Nucleoside-triphosphate diphosphatase</fullName>
    </alternativeName>
    <alternativeName>
        <fullName evidence="10">Nucleoside-triphosphate pyrophosphatase</fullName>
        <shortName evidence="10">NTPase</shortName>
    </alternativeName>
</protein>
<feature type="active site" description="Proton acceptor" evidence="10">
    <location>
        <position position="74"/>
    </location>
</feature>
<keyword evidence="7 10" id="KW-0546">Nucleotide metabolism</keyword>
<feature type="binding site" evidence="10">
    <location>
        <position position="175"/>
    </location>
    <ligand>
        <name>substrate</name>
    </ligand>
</feature>
<evidence type="ECO:0000256" key="11">
    <source>
        <dbReference type="RuleBase" id="RU003781"/>
    </source>
</evidence>